<feature type="region of interest" description="Disordered" evidence="1">
    <location>
        <begin position="1"/>
        <end position="105"/>
    </location>
</feature>
<evidence type="ECO:0000313" key="3">
    <source>
        <dbReference type="Proteomes" id="UP000283509"/>
    </source>
</evidence>
<organism evidence="2 3">
    <name type="scientific">Penaeus vannamei</name>
    <name type="common">Whiteleg shrimp</name>
    <name type="synonym">Litopenaeus vannamei</name>
    <dbReference type="NCBI Taxonomy" id="6689"/>
    <lineage>
        <taxon>Eukaryota</taxon>
        <taxon>Metazoa</taxon>
        <taxon>Ecdysozoa</taxon>
        <taxon>Arthropoda</taxon>
        <taxon>Crustacea</taxon>
        <taxon>Multicrustacea</taxon>
        <taxon>Malacostraca</taxon>
        <taxon>Eumalacostraca</taxon>
        <taxon>Eucarida</taxon>
        <taxon>Decapoda</taxon>
        <taxon>Dendrobranchiata</taxon>
        <taxon>Penaeoidea</taxon>
        <taxon>Penaeidae</taxon>
        <taxon>Penaeus</taxon>
    </lineage>
</organism>
<feature type="compositionally biased region" description="Basic residues" evidence="1">
    <location>
        <begin position="94"/>
        <end position="105"/>
    </location>
</feature>
<protein>
    <submittedName>
        <fullName evidence="2">Uncharacterized protein</fullName>
    </submittedName>
</protein>
<dbReference type="AlphaFoldDB" id="A0A423T4Z9"/>
<dbReference type="OrthoDB" id="10266378at2759"/>
<comment type="caution">
    <text evidence="2">The sequence shown here is derived from an EMBL/GenBank/DDBJ whole genome shotgun (WGS) entry which is preliminary data.</text>
</comment>
<keyword evidence="3" id="KW-1185">Reference proteome</keyword>
<dbReference type="Proteomes" id="UP000283509">
    <property type="component" value="Unassembled WGS sequence"/>
</dbReference>
<feature type="compositionally biased region" description="Polar residues" evidence="1">
    <location>
        <begin position="63"/>
        <end position="77"/>
    </location>
</feature>
<feature type="compositionally biased region" description="Basic and acidic residues" evidence="1">
    <location>
        <begin position="20"/>
        <end position="30"/>
    </location>
</feature>
<reference evidence="2 3" key="1">
    <citation type="submission" date="2018-04" db="EMBL/GenBank/DDBJ databases">
        <authorList>
            <person name="Zhang X."/>
            <person name="Yuan J."/>
            <person name="Li F."/>
            <person name="Xiang J."/>
        </authorList>
    </citation>
    <scope>NUCLEOTIDE SEQUENCE [LARGE SCALE GENOMIC DNA]</scope>
    <source>
        <tissue evidence="2">Muscle</tissue>
    </source>
</reference>
<accession>A0A423T4Z9</accession>
<evidence type="ECO:0000313" key="2">
    <source>
        <dbReference type="EMBL" id="ROT71577.1"/>
    </source>
</evidence>
<gene>
    <name evidence="2" type="ORF">C7M84_010093</name>
</gene>
<name>A0A423T4Z9_PENVA</name>
<dbReference type="EMBL" id="QCYY01002278">
    <property type="protein sequence ID" value="ROT71577.1"/>
    <property type="molecule type" value="Genomic_DNA"/>
</dbReference>
<evidence type="ECO:0000256" key="1">
    <source>
        <dbReference type="SAM" id="MobiDB-lite"/>
    </source>
</evidence>
<sequence length="105" mass="11865">MGVTCAFSTPEKPQSVVQTDTKEDKIRQDGKFPALGKRSNEKKTGESLAHDDDEINDHGRLHNSFSQEVEAQLSLESFESDEADKDSGNLNLKSNHHNKNKRRHF</sequence>
<proteinExistence type="predicted"/>
<reference evidence="2 3" key="2">
    <citation type="submission" date="2019-01" db="EMBL/GenBank/DDBJ databases">
        <title>The decoding of complex shrimp genome reveals the adaptation for benthos swimmer, frequently molting mechanism and breeding impact on genome.</title>
        <authorList>
            <person name="Sun Y."/>
            <person name="Gao Y."/>
            <person name="Yu Y."/>
        </authorList>
    </citation>
    <scope>NUCLEOTIDE SEQUENCE [LARGE SCALE GENOMIC DNA]</scope>
    <source>
        <tissue evidence="2">Muscle</tissue>
    </source>
</reference>
<feature type="compositionally biased region" description="Basic and acidic residues" evidence="1">
    <location>
        <begin position="38"/>
        <end position="60"/>
    </location>
</feature>